<dbReference type="PANTHER" id="PTHR13789:SF315">
    <property type="entry name" value="FAD-DEPENDENT MONOOXYGENASE MDPD"/>
    <property type="match status" value="1"/>
</dbReference>
<dbReference type="InterPro" id="IPR002938">
    <property type="entry name" value="FAD-bd"/>
</dbReference>
<feature type="domain" description="FAD-binding" evidence="8">
    <location>
        <begin position="20"/>
        <end position="367"/>
    </location>
</feature>
<keyword evidence="4" id="KW-0274">FAD</keyword>
<gene>
    <name evidence="9" type="ORF">BHQ10_005598</name>
</gene>
<sequence length="493" mass="54903">MGSIETSSLPTRGTFLGISALVVGGGVAGLLCALELWRHGIDVQIIERSPSRNTSGDGFSISYNIIRSFRNWPYMSQKNEEIAFHPYLAWHNNKGERVTDPVKLEIDDSKDLNTEEVERPSKQLYRHSRPDFHLMLETQLEMVGIKVQYGKRAIRYIDADPKQDTKAAVELDIGEIMEADVVIAADGIGGRSTMATLGHEVPARSTGHAIYRAAFPIEIVLSDPELADRFKLLPDGSPVAELWIGDGIAATFGRTQTEMGWSLRHKASQTSAESWSKYIPPQQVIDETTSKIEDWPEYANRLILMTPQDKLLNYELVWRDPQPIWTSKSGHIVQIGDAAHTFLPSSGNGANQAMEDAISLAKCLAIAGRDNIGEATKVHNKLRFERVSCLQKVGILNQATGYGQKGNDNQTSGEFTPIPKYVKALMAPWVVKHDPEQYAAEKYHEVLSALKNGGSFQNTNIPRGHVYEPWNFEDLLKTVENGGELELDGEWYN</sequence>
<keyword evidence="7" id="KW-0812">Transmembrane</keyword>
<dbReference type="PANTHER" id="PTHR13789">
    <property type="entry name" value="MONOOXYGENASE"/>
    <property type="match status" value="1"/>
</dbReference>
<dbReference type="Pfam" id="PF01494">
    <property type="entry name" value="FAD_binding_3"/>
    <property type="match status" value="1"/>
</dbReference>
<dbReference type="GeneID" id="63794814"/>
<accession>A0A364L1C0</accession>
<evidence type="ECO:0000256" key="5">
    <source>
        <dbReference type="ARBA" id="ARBA00023002"/>
    </source>
</evidence>
<dbReference type="SUPFAM" id="SSF51905">
    <property type="entry name" value="FAD/NAD(P)-binding domain"/>
    <property type="match status" value="1"/>
</dbReference>
<keyword evidence="7" id="KW-0472">Membrane</keyword>
<comment type="caution">
    <text evidence="9">The sequence shown here is derived from an EMBL/GenBank/DDBJ whole genome shotgun (WGS) entry which is preliminary data.</text>
</comment>
<feature type="transmembrane region" description="Helical" evidence="7">
    <location>
        <begin position="15"/>
        <end position="37"/>
    </location>
</feature>
<dbReference type="AlphaFoldDB" id="A0A364L1C0"/>
<dbReference type="InterPro" id="IPR036188">
    <property type="entry name" value="FAD/NAD-bd_sf"/>
</dbReference>
<dbReference type="Proteomes" id="UP000249363">
    <property type="component" value="Unassembled WGS sequence"/>
</dbReference>
<dbReference type="PRINTS" id="PR00420">
    <property type="entry name" value="RNGMNOXGNASE"/>
</dbReference>
<evidence type="ECO:0000256" key="1">
    <source>
        <dbReference type="ARBA" id="ARBA00001974"/>
    </source>
</evidence>
<dbReference type="GO" id="GO:0004497">
    <property type="term" value="F:monooxygenase activity"/>
    <property type="evidence" value="ECO:0007669"/>
    <property type="project" value="UniProtKB-KW"/>
</dbReference>
<evidence type="ECO:0000256" key="4">
    <source>
        <dbReference type="ARBA" id="ARBA00022827"/>
    </source>
</evidence>
<comment type="similarity">
    <text evidence="2">Belongs to the paxM FAD-dependent monooxygenase family.</text>
</comment>
<dbReference type="InterPro" id="IPR050493">
    <property type="entry name" value="FAD-dep_Monooxygenase_BioMet"/>
</dbReference>
<keyword evidence="7" id="KW-1133">Transmembrane helix</keyword>
<dbReference type="OrthoDB" id="16820at2759"/>
<organism evidence="9 10">
    <name type="scientific">Talaromyces amestolkiae</name>
    <dbReference type="NCBI Taxonomy" id="1196081"/>
    <lineage>
        <taxon>Eukaryota</taxon>
        <taxon>Fungi</taxon>
        <taxon>Dikarya</taxon>
        <taxon>Ascomycota</taxon>
        <taxon>Pezizomycotina</taxon>
        <taxon>Eurotiomycetes</taxon>
        <taxon>Eurotiomycetidae</taxon>
        <taxon>Eurotiales</taxon>
        <taxon>Trichocomaceae</taxon>
        <taxon>Talaromyces</taxon>
        <taxon>Talaromyces sect. Talaromyces</taxon>
    </lineage>
</organism>
<proteinExistence type="inferred from homology"/>
<evidence type="ECO:0000256" key="6">
    <source>
        <dbReference type="ARBA" id="ARBA00023033"/>
    </source>
</evidence>
<keyword evidence="6" id="KW-0503">Monooxygenase</keyword>
<dbReference type="Gene3D" id="3.50.50.60">
    <property type="entry name" value="FAD/NAD(P)-binding domain"/>
    <property type="match status" value="1"/>
</dbReference>
<reference evidence="9 10" key="1">
    <citation type="journal article" date="2017" name="Biotechnol. Biofuels">
        <title>Differential beta-glucosidase expression as a function of carbon source availability in Talaromyces amestolkiae: a genomic and proteomic approach.</title>
        <authorList>
            <person name="de Eugenio L.I."/>
            <person name="Mendez-Liter J.A."/>
            <person name="Nieto-Dominguez M."/>
            <person name="Alonso L."/>
            <person name="Gil-Munoz J."/>
            <person name="Barriuso J."/>
            <person name="Prieto A."/>
            <person name="Martinez M.J."/>
        </authorList>
    </citation>
    <scope>NUCLEOTIDE SEQUENCE [LARGE SCALE GENOMIC DNA]</scope>
    <source>
        <strain evidence="9 10">CIB</strain>
    </source>
</reference>
<evidence type="ECO:0000313" key="9">
    <source>
        <dbReference type="EMBL" id="RAO69586.1"/>
    </source>
</evidence>
<evidence type="ECO:0000256" key="2">
    <source>
        <dbReference type="ARBA" id="ARBA00007992"/>
    </source>
</evidence>
<dbReference type="STRING" id="1196081.A0A364L1C0"/>
<keyword evidence="3" id="KW-0285">Flavoprotein</keyword>
<evidence type="ECO:0000313" key="10">
    <source>
        <dbReference type="Proteomes" id="UP000249363"/>
    </source>
</evidence>
<dbReference type="RefSeq" id="XP_040734102.1">
    <property type="nucleotide sequence ID" value="XM_040878091.1"/>
</dbReference>
<dbReference type="GO" id="GO:0071949">
    <property type="term" value="F:FAD binding"/>
    <property type="evidence" value="ECO:0007669"/>
    <property type="project" value="InterPro"/>
</dbReference>
<evidence type="ECO:0000256" key="7">
    <source>
        <dbReference type="SAM" id="Phobius"/>
    </source>
</evidence>
<name>A0A364L1C0_TALAM</name>
<dbReference type="EMBL" id="MIKG01000010">
    <property type="protein sequence ID" value="RAO69586.1"/>
    <property type="molecule type" value="Genomic_DNA"/>
</dbReference>
<keyword evidence="10" id="KW-1185">Reference proteome</keyword>
<protein>
    <recommendedName>
        <fullName evidence="8">FAD-binding domain-containing protein</fullName>
    </recommendedName>
</protein>
<evidence type="ECO:0000259" key="8">
    <source>
        <dbReference type="Pfam" id="PF01494"/>
    </source>
</evidence>
<comment type="cofactor">
    <cofactor evidence="1">
        <name>FAD</name>
        <dbReference type="ChEBI" id="CHEBI:57692"/>
    </cofactor>
</comment>
<keyword evidence="5" id="KW-0560">Oxidoreductase</keyword>
<evidence type="ECO:0000256" key="3">
    <source>
        <dbReference type="ARBA" id="ARBA00022630"/>
    </source>
</evidence>